<evidence type="ECO:0000313" key="3">
    <source>
        <dbReference type="EMBL" id="KXI13037.1"/>
    </source>
</evidence>
<name>A0A135YUH8_9FIRM</name>
<dbReference type="InterPro" id="IPR027396">
    <property type="entry name" value="DsrEFH-like"/>
</dbReference>
<protein>
    <submittedName>
        <fullName evidence="3">Selenium metabolism protein YedF</fullName>
    </submittedName>
</protein>
<evidence type="ECO:0000259" key="2">
    <source>
        <dbReference type="PROSITE" id="PS01148"/>
    </source>
</evidence>
<organism evidence="3 5">
    <name type="scientific">Peptostreptococcus anaerobius</name>
    <dbReference type="NCBI Taxonomy" id="1261"/>
    <lineage>
        <taxon>Bacteria</taxon>
        <taxon>Bacillati</taxon>
        <taxon>Bacillota</taxon>
        <taxon>Clostridia</taxon>
        <taxon>Peptostreptococcales</taxon>
        <taxon>Peptostreptococcaceae</taxon>
        <taxon>Peptostreptococcus</taxon>
    </lineage>
</organism>
<dbReference type="SUPFAM" id="SSF64307">
    <property type="entry name" value="SirA-like"/>
    <property type="match status" value="1"/>
</dbReference>
<dbReference type="NCBIfam" id="TIGR03527">
    <property type="entry name" value="selenium_YedF"/>
    <property type="match status" value="1"/>
</dbReference>
<gene>
    <name evidence="3" type="ORF">HMPREF3195_00930</name>
    <name evidence="4" type="ORF">NCTC11460_01867</name>
</gene>
<dbReference type="SUPFAM" id="SSF75169">
    <property type="entry name" value="DsrEFH-like"/>
    <property type="match status" value="1"/>
</dbReference>
<dbReference type="PANTHER" id="PTHR33279">
    <property type="entry name" value="SULFUR CARRIER PROTEIN YEDF-RELATED"/>
    <property type="match status" value="1"/>
</dbReference>
<feature type="domain" description="UPF0033" evidence="2">
    <location>
        <begin position="5"/>
        <end position="29"/>
    </location>
</feature>
<dbReference type="EMBL" id="UGTB01000004">
    <property type="protein sequence ID" value="SUB61877.1"/>
    <property type="molecule type" value="Genomic_DNA"/>
</dbReference>
<evidence type="ECO:0000313" key="5">
    <source>
        <dbReference type="Proteomes" id="UP000070326"/>
    </source>
</evidence>
<reference evidence="4 6" key="2">
    <citation type="submission" date="2018-06" db="EMBL/GenBank/DDBJ databases">
        <authorList>
            <consortium name="Pathogen Informatics"/>
            <person name="Doyle S."/>
        </authorList>
    </citation>
    <scope>NUCLEOTIDE SEQUENCE [LARGE SCALE GENOMIC DNA]</scope>
    <source>
        <strain evidence="4 6">NCTC11460</strain>
    </source>
</reference>
<evidence type="ECO:0000313" key="6">
    <source>
        <dbReference type="Proteomes" id="UP000255101"/>
    </source>
</evidence>
<dbReference type="InterPro" id="IPR019870">
    <property type="entry name" value="Se_metab_YedF"/>
</dbReference>
<dbReference type="RefSeq" id="WP_002845369.1">
    <property type="nucleotide sequence ID" value="NZ_CAXUJS010000014.1"/>
</dbReference>
<accession>A0A135YUH8</accession>
<dbReference type="InterPro" id="IPR001455">
    <property type="entry name" value="TusA-like"/>
</dbReference>
<sequence>MDIKVDAKGLACPMPVIKTKKALEEIESGVVEVTVDDVAPRENVIKFAKSLNCEAEVVSEDGPVTVIRIKKGENVNIDINDEDITCDLPSGRGEVIAIMSNKIGSGNDELGAVLIKGFLFAQTEASPLPKSILFLNSGVELTTINEATVEHIKTLESKGVEILSCGTCLDYYGLKDELKVGSITNMYTIVENMKSASKVVTIG</sequence>
<dbReference type="PATRIC" id="fig|1261.3.peg.42"/>
<dbReference type="Pfam" id="PF02635">
    <property type="entry name" value="DsrE"/>
    <property type="match status" value="1"/>
</dbReference>
<dbReference type="Pfam" id="PF01206">
    <property type="entry name" value="TusA"/>
    <property type="match status" value="1"/>
</dbReference>
<dbReference type="EMBL" id="LSQZ01000035">
    <property type="protein sequence ID" value="KXI13037.1"/>
    <property type="molecule type" value="Genomic_DNA"/>
</dbReference>
<dbReference type="Proteomes" id="UP000070326">
    <property type="component" value="Unassembled WGS sequence"/>
</dbReference>
<dbReference type="eggNOG" id="COG0425">
    <property type="taxonomic scope" value="Bacteria"/>
</dbReference>
<proteinExistence type="inferred from homology"/>
<comment type="similarity">
    <text evidence="1">Belongs to the sulfur carrier protein TusA family.</text>
</comment>
<evidence type="ECO:0000256" key="1">
    <source>
        <dbReference type="ARBA" id="ARBA00008984"/>
    </source>
</evidence>
<dbReference type="InterPro" id="IPR036868">
    <property type="entry name" value="TusA-like_sf"/>
</dbReference>
<dbReference type="AlphaFoldDB" id="A0A135YUH8"/>
<dbReference type="CDD" id="cd00291">
    <property type="entry name" value="SirA_YedF_YeeD"/>
    <property type="match status" value="1"/>
</dbReference>
<dbReference type="PANTHER" id="PTHR33279:SF6">
    <property type="entry name" value="SULFUR CARRIER PROTEIN YEDF-RELATED"/>
    <property type="match status" value="1"/>
</dbReference>
<dbReference type="PROSITE" id="PS01148">
    <property type="entry name" value="UPF0033"/>
    <property type="match status" value="1"/>
</dbReference>
<dbReference type="Gene3D" id="3.30.110.40">
    <property type="entry name" value="TusA-like domain"/>
    <property type="match status" value="1"/>
</dbReference>
<dbReference type="InterPro" id="IPR003787">
    <property type="entry name" value="Sulphur_relay_DsrE/F-like"/>
</dbReference>
<dbReference type="STRING" id="1261.HMPREF3195_00930"/>
<evidence type="ECO:0000313" key="4">
    <source>
        <dbReference type="EMBL" id="SUB61877.1"/>
    </source>
</evidence>
<reference evidence="3 5" key="1">
    <citation type="submission" date="2016-02" db="EMBL/GenBank/DDBJ databases">
        <authorList>
            <person name="Wen L."/>
            <person name="He K."/>
            <person name="Yang H."/>
        </authorList>
    </citation>
    <scope>NUCLEOTIDE SEQUENCE [LARGE SCALE GENOMIC DNA]</scope>
    <source>
        <strain evidence="3 5">MJR8628A</strain>
    </source>
</reference>
<dbReference type="Proteomes" id="UP000255101">
    <property type="component" value="Unassembled WGS sequence"/>
</dbReference>